<organism evidence="1 2">
    <name type="scientific">Corynebacterium auriscanis</name>
    <dbReference type="NCBI Taxonomy" id="99807"/>
    <lineage>
        <taxon>Bacteria</taxon>
        <taxon>Bacillati</taxon>
        <taxon>Actinomycetota</taxon>
        <taxon>Actinomycetes</taxon>
        <taxon>Mycobacteriales</taxon>
        <taxon>Corynebacteriaceae</taxon>
        <taxon>Corynebacterium</taxon>
    </lineage>
</organism>
<proteinExistence type="predicted"/>
<evidence type="ECO:0000313" key="1">
    <source>
        <dbReference type="EMBL" id="KGM19148.1"/>
    </source>
</evidence>
<evidence type="ECO:0000313" key="2">
    <source>
        <dbReference type="Proteomes" id="UP000030145"/>
    </source>
</evidence>
<dbReference type="EMBL" id="JRVJ01000003">
    <property type="protein sequence ID" value="KGM19148.1"/>
    <property type="molecule type" value="Genomic_DNA"/>
</dbReference>
<name>A0A0A2DIZ0_9CORY</name>
<keyword evidence="2" id="KW-1185">Reference proteome</keyword>
<dbReference type="RefSeq" id="WP_035113358.1">
    <property type="nucleotide sequence ID" value="NZ_CP047046.1"/>
</dbReference>
<protein>
    <submittedName>
        <fullName evidence="1">Uncharacterized protein</fullName>
    </submittedName>
</protein>
<accession>A0A0A2DIZ0</accession>
<gene>
    <name evidence="1" type="ORF">MA47_03070</name>
</gene>
<reference evidence="1 2" key="1">
    <citation type="submission" date="2014-10" db="EMBL/GenBank/DDBJ databases">
        <title>Whole Genome sequence of Corynebacterium auriscanis strain CIP 106629.</title>
        <authorList>
            <person name="Hassan S.S."/>
            <person name="Jamal S.B."/>
            <person name="Tiwari S."/>
            <person name="Oliveira L.D.C."/>
            <person name="Souza F."/>
            <person name="Mariano D.C."/>
            <person name="Almeida S."/>
            <person name="Dorella F."/>
            <person name="Pereira F."/>
            <person name="Carvalho A."/>
            <person name="Leal C.A."/>
            <person name="Soares S.D.C."/>
            <person name="Figueiredo H.C."/>
            <person name="Silva A."/>
            <person name="Azevedo V.A."/>
        </authorList>
    </citation>
    <scope>NUCLEOTIDE SEQUENCE [LARGE SCALE GENOMIC DNA]</scope>
    <source>
        <strain evidence="1 2">CIP 106629</strain>
    </source>
</reference>
<comment type="caution">
    <text evidence="1">The sequence shown here is derived from an EMBL/GenBank/DDBJ whole genome shotgun (WGS) entry which is preliminary data.</text>
</comment>
<sequence length="85" mass="10372">MQDDPAWRPKDKIDAIKHLEQAIRDKEQAVRHADAHFEKVRSQGRSWLLPSKQNERIAKAEQWQRIHREELEKLYNRLYKLRNQT</sequence>
<dbReference type="AlphaFoldDB" id="A0A0A2DIZ0"/>
<dbReference type="Proteomes" id="UP000030145">
    <property type="component" value="Unassembled WGS sequence"/>
</dbReference>
<dbReference type="GeneID" id="300552622"/>